<dbReference type="GO" id="GO:0045454">
    <property type="term" value="P:cell redox homeostasis"/>
    <property type="evidence" value="ECO:0007669"/>
    <property type="project" value="TreeGrafter"/>
</dbReference>
<feature type="signal peptide" evidence="7">
    <location>
        <begin position="1"/>
        <end position="25"/>
    </location>
</feature>
<comment type="subcellular location">
    <subcellularLocation>
        <location evidence="1">Membrane</location>
        <topology evidence="1">Multi-pass membrane protein</topology>
    </subcellularLocation>
</comment>
<dbReference type="Proteomes" id="UP001139516">
    <property type="component" value="Unassembled WGS sequence"/>
</dbReference>
<accession>A0A9X1Y507</accession>
<evidence type="ECO:0000256" key="4">
    <source>
        <dbReference type="ARBA" id="ARBA00022989"/>
    </source>
</evidence>
<keyword evidence="3" id="KW-0201">Cytochrome c-type biogenesis</keyword>
<dbReference type="RefSeq" id="WP_248665317.1">
    <property type="nucleotide sequence ID" value="NZ_JALPRX010000007.1"/>
</dbReference>
<dbReference type="GO" id="GO:0017004">
    <property type="term" value="P:cytochrome complex assembly"/>
    <property type="evidence" value="ECO:0007669"/>
    <property type="project" value="UniProtKB-KW"/>
</dbReference>
<keyword evidence="7" id="KW-0732">Signal</keyword>
<sequence length="719" mass="72757">MRRLPPFCLALFLLLPAALAPPAAALESGAVASPRATVTLVSDRDSLGPDGRLRLALRFRLAPGWHTYWRNPGDAGTAATLTLTLPAGATAGEIAWPVPRRLPEGPLMTFGYTDEVLLAVPVTVAAPAGGLRVEAEASWLVCERVCVPEEGRFGLDLPAGDGAPSAEASLFDAAEARLPVPSPFAAQVAPDGTLAVTGEGLSAATVREAWFLPGEPDALRNAAPQTLRPGDGGLALALPTGPAFRADAPLEGVLVLRDAAGGERALAVTATPGGVPSGVPGVASGTESAGAARGAGPEGAPGYLRVLGLALLGGLLLNLMPCVFPVLAMKAVAIARLSGAARGEVRAHAASYTAGVLLAFAGLGGLLLALRAGGAAAGWGFQFQSPLFVAAMAWLLFALGLNLSGAYAIGWRLAGAGQGLAGRGGHLGSFATGLLAVLVATPCTAPFMATAVAASLAMPAAATLGVFLALGLGLAAPYALLALLPRLAGMLPRPGPWMEVLRQGLAFPMYGAAIWLVWVIAQQGGPDAALAVLCGMALLGFAAWVLGVAARGRGAWRRVGQGAALLAGLGLLGLGGAVAAGGDAAPAARVAADEASEPFSAARLRALRAEGRPVFVNMTAAWCVTCLVNERIALAPAAVRAAFARGHVAYLKGDWTRQDPEITAFLRAHGRDGVPLYVFYPPGGEPVVLPQLLTEATVLGRLGQRDEARDEARGGARGG</sequence>
<feature type="transmembrane region" description="Helical" evidence="6">
    <location>
        <begin position="430"/>
        <end position="454"/>
    </location>
</feature>
<dbReference type="SUPFAM" id="SSF52833">
    <property type="entry name" value="Thioredoxin-like"/>
    <property type="match status" value="1"/>
</dbReference>
<evidence type="ECO:0000256" key="2">
    <source>
        <dbReference type="ARBA" id="ARBA00022692"/>
    </source>
</evidence>
<evidence type="ECO:0000256" key="3">
    <source>
        <dbReference type="ARBA" id="ARBA00022748"/>
    </source>
</evidence>
<evidence type="ECO:0000313" key="10">
    <source>
        <dbReference type="EMBL" id="MCK8783190.1"/>
    </source>
</evidence>
<keyword evidence="5 6" id="KW-0472">Membrane</keyword>
<feature type="transmembrane region" description="Helical" evidence="6">
    <location>
        <begin position="528"/>
        <end position="550"/>
    </location>
</feature>
<evidence type="ECO:0000313" key="11">
    <source>
        <dbReference type="Proteomes" id="UP001139516"/>
    </source>
</evidence>
<dbReference type="Gene3D" id="3.40.30.10">
    <property type="entry name" value="Glutaredoxin"/>
    <property type="match status" value="1"/>
</dbReference>
<comment type="caution">
    <text evidence="10">The sequence shown here is derived from an EMBL/GenBank/DDBJ whole genome shotgun (WGS) entry which is preliminary data.</text>
</comment>
<dbReference type="PANTHER" id="PTHR32234:SF3">
    <property type="entry name" value="SUPPRESSION OF COPPER SENSITIVITY PROTEIN"/>
    <property type="match status" value="1"/>
</dbReference>
<keyword evidence="4 6" id="KW-1133">Transmembrane helix</keyword>
<dbReference type="CDD" id="cd02953">
    <property type="entry name" value="DsbDgamma"/>
    <property type="match status" value="1"/>
</dbReference>
<dbReference type="GO" id="GO:0015035">
    <property type="term" value="F:protein-disulfide reductase activity"/>
    <property type="evidence" value="ECO:0007669"/>
    <property type="project" value="TreeGrafter"/>
</dbReference>
<evidence type="ECO:0000256" key="6">
    <source>
        <dbReference type="SAM" id="Phobius"/>
    </source>
</evidence>
<dbReference type="PANTHER" id="PTHR32234">
    <property type="entry name" value="THIOL:DISULFIDE INTERCHANGE PROTEIN DSBD"/>
    <property type="match status" value="1"/>
</dbReference>
<feature type="transmembrane region" description="Helical" evidence="6">
    <location>
        <begin position="349"/>
        <end position="368"/>
    </location>
</feature>
<keyword evidence="2 6" id="KW-0812">Transmembrane</keyword>
<keyword evidence="11" id="KW-1185">Reference proteome</keyword>
<feature type="domain" description="Thiol:disulfide interchange protein DsbD N-terminal" evidence="9">
    <location>
        <begin position="49"/>
        <end position="153"/>
    </location>
</feature>
<dbReference type="AlphaFoldDB" id="A0A9X1Y507"/>
<name>A0A9X1Y507_9PROT</name>
<dbReference type="GO" id="GO:0016020">
    <property type="term" value="C:membrane"/>
    <property type="evidence" value="ECO:0007669"/>
    <property type="project" value="UniProtKB-SubCell"/>
</dbReference>
<feature type="transmembrane region" description="Helical" evidence="6">
    <location>
        <begin position="388"/>
        <end position="409"/>
    </location>
</feature>
<gene>
    <name evidence="10" type="ORF">M0638_02200</name>
</gene>
<dbReference type="Pfam" id="PF11412">
    <property type="entry name" value="DsbD_N"/>
    <property type="match status" value="1"/>
</dbReference>
<dbReference type="Pfam" id="PF13899">
    <property type="entry name" value="Thioredoxin_7"/>
    <property type="match status" value="1"/>
</dbReference>
<dbReference type="InterPro" id="IPR003834">
    <property type="entry name" value="Cyt_c_assmbl_TM_dom"/>
</dbReference>
<reference evidence="10" key="1">
    <citation type="submission" date="2022-04" db="EMBL/GenBank/DDBJ databases">
        <title>Roseomonas acroporae sp. nov., isolated from coral Acropora digitifera.</title>
        <authorList>
            <person name="Sun H."/>
        </authorList>
    </citation>
    <scope>NUCLEOTIDE SEQUENCE</scope>
    <source>
        <strain evidence="10">NAR14</strain>
    </source>
</reference>
<dbReference type="InterPro" id="IPR028250">
    <property type="entry name" value="DsbDN"/>
</dbReference>
<feature type="transmembrane region" description="Helical" evidence="6">
    <location>
        <begin position="562"/>
        <end position="582"/>
    </location>
</feature>
<feature type="transmembrane region" description="Helical" evidence="6">
    <location>
        <begin position="306"/>
        <end position="328"/>
    </location>
</feature>
<dbReference type="EMBL" id="JALPRX010000007">
    <property type="protein sequence ID" value="MCK8783190.1"/>
    <property type="molecule type" value="Genomic_DNA"/>
</dbReference>
<evidence type="ECO:0000259" key="8">
    <source>
        <dbReference type="Pfam" id="PF02683"/>
    </source>
</evidence>
<dbReference type="Pfam" id="PF02683">
    <property type="entry name" value="DsbD_TM"/>
    <property type="match status" value="1"/>
</dbReference>
<proteinExistence type="predicted"/>
<dbReference type="InterPro" id="IPR035671">
    <property type="entry name" value="DsbD_gamma"/>
</dbReference>
<evidence type="ECO:0000256" key="5">
    <source>
        <dbReference type="ARBA" id="ARBA00023136"/>
    </source>
</evidence>
<evidence type="ECO:0000259" key="9">
    <source>
        <dbReference type="Pfam" id="PF11412"/>
    </source>
</evidence>
<feature type="transmembrane region" description="Helical" evidence="6">
    <location>
        <begin position="505"/>
        <end position="522"/>
    </location>
</feature>
<organism evidence="10 11">
    <name type="scientific">Roseomonas acroporae</name>
    <dbReference type="NCBI Taxonomy" id="2937791"/>
    <lineage>
        <taxon>Bacteria</taxon>
        <taxon>Pseudomonadati</taxon>
        <taxon>Pseudomonadota</taxon>
        <taxon>Alphaproteobacteria</taxon>
        <taxon>Acetobacterales</taxon>
        <taxon>Roseomonadaceae</taxon>
        <taxon>Roseomonas</taxon>
    </lineage>
</organism>
<dbReference type="InterPro" id="IPR036249">
    <property type="entry name" value="Thioredoxin-like_sf"/>
</dbReference>
<feature type="chain" id="PRO_5040888804" evidence="7">
    <location>
        <begin position="26"/>
        <end position="719"/>
    </location>
</feature>
<evidence type="ECO:0000256" key="7">
    <source>
        <dbReference type="SAM" id="SignalP"/>
    </source>
</evidence>
<feature type="transmembrane region" description="Helical" evidence="6">
    <location>
        <begin position="460"/>
        <end position="484"/>
    </location>
</feature>
<protein>
    <submittedName>
        <fullName evidence="10">Thioredoxin family protein</fullName>
    </submittedName>
</protein>
<evidence type="ECO:0000256" key="1">
    <source>
        <dbReference type="ARBA" id="ARBA00004141"/>
    </source>
</evidence>
<feature type="domain" description="Cytochrome C biogenesis protein transmembrane" evidence="8">
    <location>
        <begin position="306"/>
        <end position="517"/>
    </location>
</feature>